<evidence type="ECO:0000313" key="11">
    <source>
        <dbReference type="EMBL" id="CAD8072349.1"/>
    </source>
</evidence>
<evidence type="ECO:0000256" key="7">
    <source>
        <dbReference type="PROSITE-ProRule" id="PRU10141"/>
    </source>
</evidence>
<dbReference type="GO" id="GO:0004674">
    <property type="term" value="F:protein serine/threonine kinase activity"/>
    <property type="evidence" value="ECO:0007669"/>
    <property type="project" value="UniProtKB-KW"/>
</dbReference>
<organism evidence="11 12">
    <name type="scientific">Paramecium primaurelia</name>
    <dbReference type="NCBI Taxonomy" id="5886"/>
    <lineage>
        <taxon>Eukaryota</taxon>
        <taxon>Sar</taxon>
        <taxon>Alveolata</taxon>
        <taxon>Ciliophora</taxon>
        <taxon>Intramacronucleata</taxon>
        <taxon>Oligohymenophorea</taxon>
        <taxon>Peniculida</taxon>
        <taxon>Parameciidae</taxon>
        <taxon>Paramecium</taxon>
    </lineage>
</organism>
<feature type="binding site" evidence="7">
    <location>
        <position position="239"/>
    </location>
    <ligand>
        <name>ATP</name>
        <dbReference type="ChEBI" id="CHEBI:30616"/>
    </ligand>
</feature>
<dbReference type="InterPro" id="IPR045270">
    <property type="entry name" value="STKc_AGC"/>
</dbReference>
<proteinExistence type="predicted"/>
<dbReference type="InterPro" id="IPR017441">
    <property type="entry name" value="Protein_kinase_ATP_BS"/>
</dbReference>
<keyword evidence="1" id="KW-0723">Serine/threonine-protein kinase</keyword>
<dbReference type="Pfam" id="PF00069">
    <property type="entry name" value="Pkinase"/>
    <property type="match status" value="1"/>
</dbReference>
<gene>
    <name evidence="11" type="ORF">PPRIM_AZ9-3.1.T0490079</name>
</gene>
<feature type="region of interest" description="Disordered" evidence="8">
    <location>
        <begin position="565"/>
        <end position="608"/>
    </location>
</feature>
<feature type="transmembrane region" description="Helical" evidence="9">
    <location>
        <begin position="12"/>
        <end position="29"/>
    </location>
</feature>
<dbReference type="SMART" id="SM00220">
    <property type="entry name" value="S_TKc"/>
    <property type="match status" value="1"/>
</dbReference>
<dbReference type="InterPro" id="IPR000719">
    <property type="entry name" value="Prot_kinase_dom"/>
</dbReference>
<evidence type="ECO:0000256" key="6">
    <source>
        <dbReference type="ARBA" id="ARBA00022840"/>
    </source>
</evidence>
<name>A0A8S1LYV7_PARPR</name>
<keyword evidence="2" id="KW-0597">Phosphoprotein</keyword>
<reference evidence="11" key="1">
    <citation type="submission" date="2021-01" db="EMBL/GenBank/DDBJ databases">
        <authorList>
            <consortium name="Genoscope - CEA"/>
            <person name="William W."/>
        </authorList>
    </citation>
    <scope>NUCLEOTIDE SEQUENCE</scope>
</reference>
<evidence type="ECO:0000256" key="4">
    <source>
        <dbReference type="ARBA" id="ARBA00022741"/>
    </source>
</evidence>
<evidence type="ECO:0000313" key="12">
    <source>
        <dbReference type="Proteomes" id="UP000688137"/>
    </source>
</evidence>
<keyword evidence="3" id="KW-0808">Transferase</keyword>
<evidence type="ECO:0000256" key="5">
    <source>
        <dbReference type="ARBA" id="ARBA00022777"/>
    </source>
</evidence>
<dbReference type="PROSITE" id="PS00107">
    <property type="entry name" value="PROTEIN_KINASE_ATP"/>
    <property type="match status" value="1"/>
</dbReference>
<dbReference type="GO" id="GO:0005524">
    <property type="term" value="F:ATP binding"/>
    <property type="evidence" value="ECO:0007669"/>
    <property type="project" value="UniProtKB-UniRule"/>
</dbReference>
<dbReference type="PROSITE" id="PS50011">
    <property type="entry name" value="PROTEIN_KINASE_DOM"/>
    <property type="match status" value="1"/>
</dbReference>
<evidence type="ECO:0000256" key="8">
    <source>
        <dbReference type="SAM" id="MobiDB-lite"/>
    </source>
</evidence>
<evidence type="ECO:0000259" key="10">
    <source>
        <dbReference type="PROSITE" id="PS50011"/>
    </source>
</evidence>
<feature type="domain" description="Protein kinase" evidence="10">
    <location>
        <begin position="201"/>
        <end position="456"/>
    </location>
</feature>
<keyword evidence="6 7" id="KW-0067">ATP-binding</keyword>
<protein>
    <recommendedName>
        <fullName evidence="10">Protein kinase domain-containing protein</fullName>
    </recommendedName>
</protein>
<keyword evidence="9" id="KW-0812">Transmembrane</keyword>
<keyword evidence="5" id="KW-0418">Kinase</keyword>
<keyword evidence="4 7" id="KW-0547">Nucleotide-binding</keyword>
<sequence length="608" mass="70945">MNNYIYYINKRRLLKSVTLINLINTLYVLNQLQTYNNIIMNLSKSISQKGFRILQKSSLSPNHKLSPEKSKLSFKTRKNSELLKLMVSPKLITNQTTQEGSFVKRETTLQNSQIMDLILVIVHVGQQQFRFTFNRNITTTQIRAAVLQKLKLKIVALNTIDHNILIDYYLTLEERPILWPELQLECQEPVVTGQHVSLKDFQILKCIGAGGFSKVYLVKSKMNGHFYAMKLVDKEFIIKYKKAELLQNERDIMAFIYHPFTIQMLFSFESRNFIVFILEFCSGGELFYQLKTLKRMSEEQAQFYFVEICTCMLYLHQMGIMYRDIKPENILLDLDGHIRISDFGLSKLTSPDEFAYSFCGSPEYMAPEMLLKRGHTIQVDHYCLGALLYELVTGLPPFYSKNTQKIYDSILNEQVTFPQFLSQEIKDLMSGLLAKDPHKRLGVRGGVREILQHKWFKKVNLTDILMKRVIPPIRPDIQKLNFETKNLQQGDLEVREKLIGKAGFKKDFKIFDEFYFDYRENVRIADQQRLLKEHIKNVDSIQQQKSRSLDKIISEDSRQSKLQKRLEQQTSLRTSPQKGSTLMNNNFMQTGGLKTESSDLTSSKRRIT</sequence>
<keyword evidence="9" id="KW-1133">Transmembrane helix</keyword>
<dbReference type="EMBL" id="CAJJDM010000049">
    <property type="protein sequence ID" value="CAD8072349.1"/>
    <property type="molecule type" value="Genomic_DNA"/>
</dbReference>
<dbReference type="Proteomes" id="UP000688137">
    <property type="component" value="Unassembled WGS sequence"/>
</dbReference>
<keyword evidence="12" id="KW-1185">Reference proteome</keyword>
<evidence type="ECO:0000256" key="9">
    <source>
        <dbReference type="SAM" id="Phobius"/>
    </source>
</evidence>
<dbReference type="PANTHER" id="PTHR24351">
    <property type="entry name" value="RIBOSOMAL PROTEIN S6 KINASE"/>
    <property type="match status" value="1"/>
</dbReference>
<dbReference type="FunFam" id="1.10.510.10:FF:000008">
    <property type="entry name" value="Non-specific serine/threonine protein kinase"/>
    <property type="match status" value="1"/>
</dbReference>
<evidence type="ECO:0000256" key="2">
    <source>
        <dbReference type="ARBA" id="ARBA00022553"/>
    </source>
</evidence>
<keyword evidence="9" id="KW-0472">Membrane</keyword>
<evidence type="ECO:0000256" key="3">
    <source>
        <dbReference type="ARBA" id="ARBA00022679"/>
    </source>
</evidence>
<dbReference type="CDD" id="cd05123">
    <property type="entry name" value="STKc_AGC"/>
    <property type="match status" value="1"/>
</dbReference>
<accession>A0A8S1LYV7</accession>
<dbReference type="OMA" id="RCWSHEC"/>
<dbReference type="AlphaFoldDB" id="A0A8S1LYV7"/>
<dbReference type="PROSITE" id="PS00108">
    <property type="entry name" value="PROTEIN_KINASE_ST"/>
    <property type="match status" value="1"/>
</dbReference>
<evidence type="ECO:0000256" key="1">
    <source>
        <dbReference type="ARBA" id="ARBA00022527"/>
    </source>
</evidence>
<feature type="compositionally biased region" description="Polar residues" evidence="8">
    <location>
        <begin position="568"/>
        <end position="589"/>
    </location>
</feature>
<comment type="caution">
    <text evidence="11">The sequence shown here is derived from an EMBL/GenBank/DDBJ whole genome shotgun (WGS) entry which is preliminary data.</text>
</comment>
<dbReference type="InterPro" id="IPR008271">
    <property type="entry name" value="Ser/Thr_kinase_AS"/>
</dbReference>